<accession>A0A7L2EIF8</accession>
<dbReference type="GO" id="GO:0000164">
    <property type="term" value="C:protein phosphatase type 1 complex"/>
    <property type="evidence" value="ECO:0007669"/>
    <property type="project" value="TreeGrafter"/>
</dbReference>
<dbReference type="Pfam" id="PF10488">
    <property type="entry name" value="PP1c_bdg"/>
    <property type="match status" value="1"/>
</dbReference>
<dbReference type="PANTHER" id="PTHR16489">
    <property type="entry name" value="GH11727P"/>
    <property type="match status" value="1"/>
</dbReference>
<feature type="region of interest" description="Disordered" evidence="2">
    <location>
        <begin position="196"/>
        <end position="238"/>
    </location>
</feature>
<feature type="compositionally biased region" description="Polar residues" evidence="2">
    <location>
        <begin position="254"/>
        <end position="266"/>
    </location>
</feature>
<dbReference type="GO" id="GO:0034976">
    <property type="term" value="P:response to endoplasmic reticulum stress"/>
    <property type="evidence" value="ECO:0007669"/>
    <property type="project" value="TreeGrafter"/>
</dbReference>
<comment type="similarity">
    <text evidence="1">Belongs to the PPP1R15 family.</text>
</comment>
<feature type="non-terminal residue" evidence="5">
    <location>
        <position position="450"/>
    </location>
</feature>
<proteinExistence type="inferred from homology"/>
<dbReference type="InterPro" id="IPR019523">
    <property type="entry name" value="Prot_Pase1_reg-su15A/B_C"/>
</dbReference>
<evidence type="ECO:0000313" key="5">
    <source>
        <dbReference type="EMBL" id="NXQ61170.1"/>
    </source>
</evidence>
<sequence length="450" mass="50378">PAKAPPPLVLLPRADTALHWAEEEPPQKRPEGGPESPAGLWGAGLVRSSLRALPVDLYVLGLEQGKSHLPQPLRAEGLPEVEFLRSKRLAFLQRWRLPVPDPDHGYHSLEEEQQQHRGVRWETGEQGDNSGDLEQPEEAGRQPGGVPVEQEGLRDAAEDGEALAEEEGEDSETEQNFSISTRPVCANKLIDYIIGGVSSGEESEDEEDWDEDDDDDDDGFDSEELPSDSDAGSQDGERLHLWNSFYSLDPYDPQNFTATIQTSSSEPGKGMSDMEEEEQEEEDSWAESSEGSAGSEEDEWDCDSVDEAENLKLWNSFCSSDDPYNPLNFTAAFQTVEKKGTPGFQGTERTNSVASEHFTVCRVQLEKHNCGSTDVGQRGEKTANSKRKKVTFLEKVTEYYISGEEDRKGPWEELARDGCRFQKRIQETEEAIGYCLSPEHRLRVFHRLQE</sequence>
<reference evidence="5 6" key="1">
    <citation type="submission" date="2019-09" db="EMBL/GenBank/DDBJ databases">
        <title>Bird 10,000 Genomes (B10K) Project - Family phase.</title>
        <authorList>
            <person name="Zhang G."/>
        </authorList>
    </citation>
    <scope>NUCLEOTIDE SEQUENCE [LARGE SCALE GENOMIC DNA]</scope>
    <source>
        <strain evidence="5">B10K-DU-011-42</strain>
        <tissue evidence="5">Muscle</tissue>
    </source>
</reference>
<evidence type="ECO:0000259" key="3">
    <source>
        <dbReference type="Pfam" id="PF10472"/>
    </source>
</evidence>
<dbReference type="EMBL" id="VWYI01036643">
    <property type="protein sequence ID" value="NXQ61170.1"/>
    <property type="molecule type" value="Genomic_DNA"/>
</dbReference>
<dbReference type="OrthoDB" id="5976067at2759"/>
<feature type="compositionally biased region" description="Acidic residues" evidence="2">
    <location>
        <begin position="273"/>
        <end position="285"/>
    </location>
</feature>
<dbReference type="PANTHER" id="PTHR16489:SF11">
    <property type="entry name" value="PROTEIN PHOSPHATASE 1 REGULATORY SUBUNIT 15B"/>
    <property type="match status" value="1"/>
</dbReference>
<dbReference type="Pfam" id="PF10472">
    <property type="entry name" value="CReP_N"/>
    <property type="match status" value="1"/>
</dbReference>
<feature type="domain" description="Protein phosphatase 1 regulatory subunit 15A/B C-terminal" evidence="4">
    <location>
        <begin position="234"/>
        <end position="448"/>
    </location>
</feature>
<name>A0A7L2EIF8_ANTMN</name>
<evidence type="ECO:0000256" key="1">
    <source>
        <dbReference type="ARBA" id="ARBA00010161"/>
    </source>
</evidence>
<keyword evidence="6" id="KW-1185">Reference proteome</keyword>
<evidence type="ECO:0000256" key="2">
    <source>
        <dbReference type="SAM" id="MobiDB-lite"/>
    </source>
</evidence>
<dbReference type="GO" id="GO:0005783">
    <property type="term" value="C:endoplasmic reticulum"/>
    <property type="evidence" value="ECO:0007669"/>
    <property type="project" value="TreeGrafter"/>
</dbReference>
<feature type="compositionally biased region" description="Acidic residues" evidence="2">
    <location>
        <begin position="158"/>
        <end position="173"/>
    </location>
</feature>
<dbReference type="GO" id="GO:0051246">
    <property type="term" value="P:regulation of protein metabolic process"/>
    <property type="evidence" value="ECO:0007669"/>
    <property type="project" value="UniProtKB-ARBA"/>
</dbReference>
<gene>
    <name evidence="5" type="primary">Ppp1r15b</name>
    <name evidence="5" type="ORF">ANTMIN_R13527</name>
</gene>
<feature type="non-terminal residue" evidence="5">
    <location>
        <position position="1"/>
    </location>
</feature>
<organism evidence="5 6">
    <name type="scientific">Anthoscopus minutus</name>
    <name type="common">Southern penduline-tit</name>
    <dbReference type="NCBI Taxonomy" id="156561"/>
    <lineage>
        <taxon>Eukaryota</taxon>
        <taxon>Metazoa</taxon>
        <taxon>Chordata</taxon>
        <taxon>Craniata</taxon>
        <taxon>Vertebrata</taxon>
        <taxon>Euteleostomi</taxon>
        <taxon>Archelosauria</taxon>
        <taxon>Archosauria</taxon>
        <taxon>Dinosauria</taxon>
        <taxon>Saurischia</taxon>
        <taxon>Theropoda</taxon>
        <taxon>Coelurosauria</taxon>
        <taxon>Aves</taxon>
        <taxon>Neognathae</taxon>
        <taxon>Neoaves</taxon>
        <taxon>Telluraves</taxon>
        <taxon>Australaves</taxon>
        <taxon>Passeriformes</taxon>
        <taxon>Paridae</taxon>
        <taxon>Anthoscopus</taxon>
    </lineage>
</organism>
<feature type="compositionally biased region" description="Basic and acidic residues" evidence="2">
    <location>
        <begin position="21"/>
        <end position="32"/>
    </location>
</feature>
<feature type="region of interest" description="Disordered" evidence="2">
    <location>
        <begin position="21"/>
        <end position="40"/>
    </location>
</feature>
<dbReference type="Proteomes" id="UP000554720">
    <property type="component" value="Unassembled WGS sequence"/>
</dbReference>
<feature type="domain" description="Protein phosphatase 1 regulatory subunit 15B N-terminal" evidence="3">
    <location>
        <begin position="70"/>
        <end position="181"/>
    </location>
</feature>
<feature type="compositionally biased region" description="Acidic residues" evidence="2">
    <location>
        <begin position="201"/>
        <end position="227"/>
    </location>
</feature>
<dbReference type="InterPro" id="IPR051254">
    <property type="entry name" value="PPP1R15"/>
</dbReference>
<dbReference type="InterPro" id="IPR019512">
    <property type="entry name" value="Prot_Pase1_reg-su15B_N"/>
</dbReference>
<feature type="region of interest" description="Disordered" evidence="2">
    <location>
        <begin position="100"/>
        <end position="179"/>
    </location>
</feature>
<evidence type="ECO:0000313" key="6">
    <source>
        <dbReference type="Proteomes" id="UP000554720"/>
    </source>
</evidence>
<feature type="compositionally biased region" description="Basic and acidic residues" evidence="2">
    <location>
        <begin position="101"/>
        <end position="123"/>
    </location>
</feature>
<dbReference type="GO" id="GO:0019888">
    <property type="term" value="F:protein phosphatase regulator activity"/>
    <property type="evidence" value="ECO:0007669"/>
    <property type="project" value="TreeGrafter"/>
</dbReference>
<comment type="caution">
    <text evidence="5">The sequence shown here is derived from an EMBL/GenBank/DDBJ whole genome shotgun (WGS) entry which is preliminary data.</text>
</comment>
<dbReference type="AlphaFoldDB" id="A0A7L2EIF8"/>
<evidence type="ECO:0000259" key="4">
    <source>
        <dbReference type="Pfam" id="PF10488"/>
    </source>
</evidence>
<protein>
    <submittedName>
        <fullName evidence="5">PR15B phosphatase</fullName>
    </submittedName>
</protein>
<feature type="region of interest" description="Disordered" evidence="2">
    <location>
        <begin position="253"/>
        <end position="303"/>
    </location>
</feature>